<protein>
    <submittedName>
        <fullName evidence="2">Uncharacterized protein</fullName>
    </submittedName>
</protein>
<keyword evidence="3" id="KW-1185">Reference proteome</keyword>
<gene>
    <name evidence="2" type="ORF">QNI22_08355</name>
</gene>
<accession>A0AAE3QZ09</accession>
<name>A0AAE3QZ09_9BACT</name>
<keyword evidence="1" id="KW-0472">Membrane</keyword>
<evidence type="ECO:0000313" key="3">
    <source>
        <dbReference type="Proteomes" id="UP001232063"/>
    </source>
</evidence>
<dbReference type="AlphaFoldDB" id="A0AAE3QZ09"/>
<feature type="transmembrane region" description="Helical" evidence="1">
    <location>
        <begin position="12"/>
        <end position="35"/>
    </location>
</feature>
<evidence type="ECO:0000313" key="2">
    <source>
        <dbReference type="EMBL" id="MDJ1500654.1"/>
    </source>
</evidence>
<evidence type="ECO:0000256" key="1">
    <source>
        <dbReference type="SAM" id="Phobius"/>
    </source>
</evidence>
<dbReference type="EMBL" id="JASJOU010000002">
    <property type="protein sequence ID" value="MDJ1500654.1"/>
    <property type="molecule type" value="Genomic_DNA"/>
</dbReference>
<dbReference type="Proteomes" id="UP001232063">
    <property type="component" value="Unassembled WGS sequence"/>
</dbReference>
<organism evidence="2 3">
    <name type="scientific">Xanthocytophaga agilis</name>
    <dbReference type="NCBI Taxonomy" id="3048010"/>
    <lineage>
        <taxon>Bacteria</taxon>
        <taxon>Pseudomonadati</taxon>
        <taxon>Bacteroidota</taxon>
        <taxon>Cytophagia</taxon>
        <taxon>Cytophagales</taxon>
        <taxon>Rhodocytophagaceae</taxon>
        <taxon>Xanthocytophaga</taxon>
    </lineage>
</organism>
<reference evidence="2" key="1">
    <citation type="submission" date="2023-05" db="EMBL/GenBank/DDBJ databases">
        <authorList>
            <person name="Zhang X."/>
        </authorList>
    </citation>
    <scope>NUCLEOTIDE SEQUENCE</scope>
    <source>
        <strain evidence="2">BD1B2-1</strain>
    </source>
</reference>
<keyword evidence="1" id="KW-1133">Transmembrane helix</keyword>
<proteinExistence type="predicted"/>
<dbReference type="RefSeq" id="WP_314510178.1">
    <property type="nucleotide sequence ID" value="NZ_JASJOU010000002.1"/>
</dbReference>
<comment type="caution">
    <text evidence="2">The sequence shown here is derived from an EMBL/GenBank/DDBJ whole genome shotgun (WGS) entry which is preliminary data.</text>
</comment>
<sequence length="176" mass="20517">MGRRKSAKNDPVLGIALIVVVIVVFFVSKCSSYFAEKETEELQRKSQASIDSLSRVQAERATERRLKLEREHPEIIAKEKARYEAFQKKKSIVEAKINKMIESCYGWSKFKGVNQYSFNTNCYEEKMQKLGLHKGQFTYWYEGMYQGHRLVIEHHGAVPTNSGWSKQRIDVKYLLD</sequence>
<keyword evidence="1" id="KW-0812">Transmembrane</keyword>